<dbReference type="GO" id="GO:0003677">
    <property type="term" value="F:DNA binding"/>
    <property type="evidence" value="ECO:0007669"/>
    <property type="project" value="UniProtKB-UniRule"/>
</dbReference>
<organism evidence="11 12">
    <name type="scientific">Aquilegia coerulea</name>
    <name type="common">Rocky mountain columbine</name>
    <dbReference type="NCBI Taxonomy" id="218851"/>
    <lineage>
        <taxon>Eukaryota</taxon>
        <taxon>Viridiplantae</taxon>
        <taxon>Streptophyta</taxon>
        <taxon>Embryophyta</taxon>
        <taxon>Tracheophyta</taxon>
        <taxon>Spermatophyta</taxon>
        <taxon>Magnoliopsida</taxon>
        <taxon>Ranunculales</taxon>
        <taxon>Ranunculaceae</taxon>
        <taxon>Thalictroideae</taxon>
        <taxon>Aquilegia</taxon>
    </lineage>
</organism>
<proteinExistence type="predicted"/>
<feature type="domain" description="Dof-type" evidence="10">
    <location>
        <begin position="4"/>
        <end position="55"/>
    </location>
</feature>
<dbReference type="PROSITE" id="PS50884">
    <property type="entry name" value="ZF_DOF_2"/>
    <property type="match status" value="2"/>
</dbReference>
<evidence type="ECO:0000256" key="5">
    <source>
        <dbReference type="ARBA" id="ARBA00023125"/>
    </source>
</evidence>
<dbReference type="GO" id="GO:0008270">
    <property type="term" value="F:zinc ion binding"/>
    <property type="evidence" value="ECO:0007669"/>
    <property type="project" value="UniProtKB-KW"/>
</dbReference>
<evidence type="ECO:0000256" key="7">
    <source>
        <dbReference type="ARBA" id="ARBA00023242"/>
    </source>
</evidence>
<protein>
    <recommendedName>
        <fullName evidence="9">Dof zinc finger protein</fullName>
    </recommendedName>
</protein>
<keyword evidence="5 8" id="KW-0238">DNA-binding</keyword>
<name>A0A2G5DRB0_AQUCA</name>
<keyword evidence="7 8" id="KW-0539">Nucleus</keyword>
<comment type="function">
    <text evidence="9">Transcription factor that binds specifically to a 5'-AA[AG]G-3' consensus core sequence.</text>
</comment>
<keyword evidence="6 9" id="KW-0804">Transcription</keyword>
<evidence type="ECO:0000256" key="6">
    <source>
        <dbReference type="ARBA" id="ARBA00023163"/>
    </source>
</evidence>
<accession>A0A2G5DRB0</accession>
<dbReference type="InParanoid" id="A0A2G5DRB0"/>
<keyword evidence="3 9" id="KW-0862">Zinc</keyword>
<evidence type="ECO:0000256" key="4">
    <source>
        <dbReference type="ARBA" id="ARBA00023015"/>
    </source>
</evidence>
<dbReference type="InterPro" id="IPR045174">
    <property type="entry name" value="Dof"/>
</dbReference>
<evidence type="ECO:0000313" key="12">
    <source>
        <dbReference type="Proteomes" id="UP000230069"/>
    </source>
</evidence>
<comment type="subcellular location">
    <subcellularLocation>
        <location evidence="8 9">Nucleus</location>
    </subcellularLocation>
</comment>
<evidence type="ECO:0000256" key="9">
    <source>
        <dbReference type="RuleBase" id="RU369094"/>
    </source>
</evidence>
<dbReference type="EMBL" id="KZ305033">
    <property type="protein sequence ID" value="PIA45966.1"/>
    <property type="molecule type" value="Genomic_DNA"/>
</dbReference>
<evidence type="ECO:0000256" key="3">
    <source>
        <dbReference type="ARBA" id="ARBA00022833"/>
    </source>
</evidence>
<keyword evidence="4 9" id="KW-0805">Transcription regulation</keyword>
<dbReference type="InterPro" id="IPR003851">
    <property type="entry name" value="Znf_Dof"/>
</dbReference>
<evidence type="ECO:0000256" key="8">
    <source>
        <dbReference type="PROSITE-ProRule" id="PRU00071"/>
    </source>
</evidence>
<dbReference type="Pfam" id="PF02701">
    <property type="entry name" value="Zn_ribbon_Dof"/>
    <property type="match status" value="2"/>
</dbReference>
<dbReference type="PANTHER" id="PTHR31992">
    <property type="entry name" value="DOF ZINC FINGER PROTEIN DOF1.4-RELATED"/>
    <property type="match status" value="1"/>
</dbReference>
<keyword evidence="12" id="KW-1185">Reference proteome</keyword>
<evidence type="ECO:0000256" key="1">
    <source>
        <dbReference type="ARBA" id="ARBA00022723"/>
    </source>
</evidence>
<keyword evidence="1 9" id="KW-0479">Metal-binding</keyword>
<sequence>MVAFKCPHCESTNTRFAYQMKSQRRHYCNDCRRHWTVNGKLRNFPVSGGKRERRQPEISASDQGLIALECPWCEGTNTKFIHYQHQNESKPVHFCNKCQRQWTVGGTLRGSPGGGNP</sequence>
<dbReference type="STRING" id="218851.A0A2G5DRB0"/>
<evidence type="ECO:0000256" key="2">
    <source>
        <dbReference type="ARBA" id="ARBA00022771"/>
    </source>
</evidence>
<evidence type="ECO:0000313" key="11">
    <source>
        <dbReference type="EMBL" id="PIA45966.1"/>
    </source>
</evidence>
<dbReference type="Proteomes" id="UP000230069">
    <property type="component" value="Unassembled WGS sequence"/>
</dbReference>
<dbReference type="AlphaFoldDB" id="A0A2G5DRB0"/>
<dbReference type="OrthoDB" id="1982144at2759"/>
<dbReference type="GO" id="GO:0003700">
    <property type="term" value="F:DNA-binding transcription factor activity"/>
    <property type="evidence" value="ECO:0007669"/>
    <property type="project" value="UniProtKB-UniRule"/>
</dbReference>
<keyword evidence="2 8" id="KW-0863">Zinc-finger</keyword>
<feature type="domain" description="Dof-type" evidence="10">
    <location>
        <begin position="68"/>
        <end position="117"/>
    </location>
</feature>
<evidence type="ECO:0000259" key="10">
    <source>
        <dbReference type="PROSITE" id="PS50884"/>
    </source>
</evidence>
<reference evidence="11 12" key="1">
    <citation type="submission" date="2017-09" db="EMBL/GenBank/DDBJ databases">
        <title>WGS assembly of Aquilegia coerulea Goldsmith.</title>
        <authorList>
            <person name="Hodges S."/>
            <person name="Kramer E."/>
            <person name="Nordborg M."/>
            <person name="Tomkins J."/>
            <person name="Borevitz J."/>
            <person name="Derieg N."/>
            <person name="Yan J."/>
            <person name="Mihaltcheva S."/>
            <person name="Hayes R.D."/>
            <person name="Rokhsar D."/>
        </authorList>
    </citation>
    <scope>NUCLEOTIDE SEQUENCE [LARGE SCALE GENOMIC DNA]</scope>
    <source>
        <strain evidence="12">cv. Goldsmith</strain>
    </source>
</reference>
<dbReference type="GO" id="GO:0005634">
    <property type="term" value="C:nucleus"/>
    <property type="evidence" value="ECO:0007669"/>
    <property type="project" value="UniProtKB-SubCell"/>
</dbReference>
<dbReference type="PANTHER" id="PTHR31992:SF97">
    <property type="entry name" value="DOF ZINC FINGER PROTEIN"/>
    <property type="match status" value="1"/>
</dbReference>
<gene>
    <name evidence="11" type="ORF">AQUCO_01600311v1</name>
</gene>